<organism evidence="6 7">
    <name type="scientific">Coptis chinensis</name>
    <dbReference type="NCBI Taxonomy" id="261450"/>
    <lineage>
        <taxon>Eukaryota</taxon>
        <taxon>Viridiplantae</taxon>
        <taxon>Streptophyta</taxon>
        <taxon>Embryophyta</taxon>
        <taxon>Tracheophyta</taxon>
        <taxon>Spermatophyta</taxon>
        <taxon>Magnoliopsida</taxon>
        <taxon>Ranunculales</taxon>
        <taxon>Ranunculaceae</taxon>
        <taxon>Coptidoideae</taxon>
        <taxon>Coptis</taxon>
    </lineage>
</organism>
<keyword evidence="7" id="KW-1185">Reference proteome</keyword>
<dbReference type="Gene3D" id="3.10.450.10">
    <property type="match status" value="1"/>
</dbReference>
<dbReference type="OrthoDB" id="2016588at2759"/>
<evidence type="ECO:0000256" key="4">
    <source>
        <dbReference type="SAM" id="SignalP"/>
    </source>
</evidence>
<dbReference type="PANTHER" id="PTHR47364:SF2">
    <property type="entry name" value="CYSTEINE PROTEINASE INHIBITOR 5"/>
    <property type="match status" value="1"/>
</dbReference>
<evidence type="ECO:0000313" key="7">
    <source>
        <dbReference type="Proteomes" id="UP000631114"/>
    </source>
</evidence>
<evidence type="ECO:0000256" key="2">
    <source>
        <dbReference type="ARBA" id="ARBA00022704"/>
    </source>
</evidence>
<dbReference type="InterPro" id="IPR046350">
    <property type="entry name" value="Cystatin_sf"/>
</dbReference>
<evidence type="ECO:0000256" key="1">
    <source>
        <dbReference type="ARBA" id="ARBA00022690"/>
    </source>
</evidence>
<feature type="signal peptide" evidence="4">
    <location>
        <begin position="1"/>
        <end position="22"/>
    </location>
</feature>
<dbReference type="SMART" id="SM00043">
    <property type="entry name" value="CY"/>
    <property type="match status" value="1"/>
</dbReference>
<reference evidence="6 7" key="1">
    <citation type="submission" date="2020-10" db="EMBL/GenBank/DDBJ databases">
        <title>The Coptis chinensis genome and diversification of protoberbering-type alkaloids.</title>
        <authorList>
            <person name="Wang B."/>
            <person name="Shu S."/>
            <person name="Song C."/>
            <person name="Liu Y."/>
        </authorList>
    </citation>
    <scope>NUCLEOTIDE SEQUENCE [LARGE SCALE GENOMIC DNA]</scope>
    <source>
        <strain evidence="6">HL-2020</strain>
        <tissue evidence="6">Leaf</tissue>
    </source>
</reference>
<comment type="caution">
    <text evidence="6">The sequence shown here is derived from an EMBL/GenBank/DDBJ whole genome shotgun (WGS) entry which is preliminary data.</text>
</comment>
<dbReference type="Pfam" id="PF16845">
    <property type="entry name" value="SQAPI"/>
    <property type="match status" value="1"/>
</dbReference>
<dbReference type="EMBL" id="JADFTS010000008">
    <property type="protein sequence ID" value="KAF9594189.1"/>
    <property type="molecule type" value="Genomic_DNA"/>
</dbReference>
<dbReference type="PANTHER" id="PTHR47364">
    <property type="entry name" value="CYSTEINE PROTEINASE INHIBITOR 5"/>
    <property type="match status" value="1"/>
</dbReference>
<gene>
    <name evidence="6" type="ORF">IFM89_028846</name>
</gene>
<accession>A0A835LJR9</accession>
<proteinExistence type="predicted"/>
<dbReference type="AlphaFoldDB" id="A0A835LJR9"/>
<feature type="chain" id="PRO_5032382820" description="Cystatin domain-containing protein" evidence="4">
    <location>
        <begin position="23"/>
        <end position="229"/>
    </location>
</feature>
<keyword evidence="1" id="KW-0646">Protease inhibitor</keyword>
<feature type="compositionally biased region" description="Acidic residues" evidence="3">
    <location>
        <begin position="141"/>
        <end position="155"/>
    </location>
</feature>
<feature type="domain" description="Cystatin" evidence="5">
    <location>
        <begin position="31"/>
        <end position="124"/>
    </location>
</feature>
<evidence type="ECO:0000313" key="6">
    <source>
        <dbReference type="EMBL" id="KAF9594189.1"/>
    </source>
</evidence>
<evidence type="ECO:0000256" key="3">
    <source>
        <dbReference type="SAM" id="MobiDB-lite"/>
    </source>
</evidence>
<evidence type="ECO:0000259" key="5">
    <source>
        <dbReference type="SMART" id="SM00043"/>
    </source>
</evidence>
<dbReference type="GO" id="GO:0004869">
    <property type="term" value="F:cysteine-type endopeptidase inhibitor activity"/>
    <property type="evidence" value="ECO:0007669"/>
    <property type="project" value="UniProtKB-KW"/>
</dbReference>
<keyword evidence="2" id="KW-0789">Thiol protease inhibitor</keyword>
<dbReference type="InterPro" id="IPR000010">
    <property type="entry name" value="Cystatin_dom"/>
</dbReference>
<protein>
    <recommendedName>
        <fullName evidence="5">Cystatin domain-containing protein</fullName>
    </recommendedName>
</protein>
<dbReference type="Proteomes" id="UP000631114">
    <property type="component" value="Unassembled WGS sequence"/>
</dbReference>
<keyword evidence="4" id="KW-0732">Signal</keyword>
<name>A0A835LJR9_9MAGN</name>
<feature type="region of interest" description="Disordered" evidence="3">
    <location>
        <begin position="119"/>
        <end position="157"/>
    </location>
</feature>
<dbReference type="CDD" id="cd00042">
    <property type="entry name" value="CY"/>
    <property type="match status" value="1"/>
</dbReference>
<dbReference type="SUPFAM" id="SSF54403">
    <property type="entry name" value="Cystatin/monellin"/>
    <property type="match status" value="1"/>
</dbReference>
<sequence>MTTKSLLLPILLLSLIFFQVSTGSFGVSRMGRAGGWTPIKDIKHPEVQDIGKFVVTEHNKEEQTELRFVQVVRGESQVVAGFNYRLILAAVDGSVTNNYQANLQFIIAYLRVKKAREEEDSTGRCSTRSDDADLTYPFDTDSLDDNEEGELEDNKDESNLRKSFSYGTLAHANFAGGSYYSDMRINGNSKELIYYSHHKLDVGSLPIEYSTTSVPKQSLLQNSKRSFLL</sequence>